<dbReference type="Gene3D" id="3.40.50.300">
    <property type="entry name" value="P-loop containing nucleotide triphosphate hydrolases"/>
    <property type="match status" value="1"/>
</dbReference>
<dbReference type="SUPFAM" id="SSF52540">
    <property type="entry name" value="P-loop containing nucleoside triphosphate hydrolases"/>
    <property type="match status" value="1"/>
</dbReference>
<dbReference type="SMART" id="SM00382">
    <property type="entry name" value="AAA"/>
    <property type="match status" value="1"/>
</dbReference>
<name>A0ABW5DEU1_9HYPH</name>
<dbReference type="InterPro" id="IPR003439">
    <property type="entry name" value="ABC_transporter-like_ATP-bd"/>
</dbReference>
<feature type="domain" description="ABC transmembrane type-1" evidence="10">
    <location>
        <begin position="34"/>
        <end position="316"/>
    </location>
</feature>
<dbReference type="PROSITE" id="PS50893">
    <property type="entry name" value="ABC_TRANSPORTER_2"/>
    <property type="match status" value="1"/>
</dbReference>
<evidence type="ECO:0000259" key="10">
    <source>
        <dbReference type="PROSITE" id="PS50929"/>
    </source>
</evidence>
<evidence type="ECO:0000256" key="1">
    <source>
        <dbReference type="ARBA" id="ARBA00004651"/>
    </source>
</evidence>
<evidence type="ECO:0000256" key="4">
    <source>
        <dbReference type="ARBA" id="ARBA00022741"/>
    </source>
</evidence>
<keyword evidence="3 8" id="KW-0812">Transmembrane</keyword>
<evidence type="ECO:0000256" key="5">
    <source>
        <dbReference type="ARBA" id="ARBA00022840"/>
    </source>
</evidence>
<dbReference type="CDD" id="cd03249">
    <property type="entry name" value="ABC_MTABC3_MDL1_MDL2"/>
    <property type="match status" value="1"/>
</dbReference>
<dbReference type="InterPro" id="IPR011918">
    <property type="entry name" value="ABC_MsbA_ATP-bd"/>
</dbReference>
<dbReference type="SUPFAM" id="SSF90123">
    <property type="entry name" value="ABC transporter transmembrane region"/>
    <property type="match status" value="1"/>
</dbReference>
<dbReference type="InterPro" id="IPR003593">
    <property type="entry name" value="AAA+_ATPase"/>
</dbReference>
<evidence type="ECO:0000256" key="6">
    <source>
        <dbReference type="ARBA" id="ARBA00022989"/>
    </source>
</evidence>
<dbReference type="PANTHER" id="PTHR43394">
    <property type="entry name" value="ATP-DEPENDENT PERMEASE MDL1, MITOCHONDRIAL"/>
    <property type="match status" value="1"/>
</dbReference>
<evidence type="ECO:0000259" key="9">
    <source>
        <dbReference type="PROSITE" id="PS50893"/>
    </source>
</evidence>
<organism evidence="11 12">
    <name type="scientific">Chelativorans composti</name>
    <dbReference type="NCBI Taxonomy" id="768533"/>
    <lineage>
        <taxon>Bacteria</taxon>
        <taxon>Pseudomonadati</taxon>
        <taxon>Pseudomonadota</taxon>
        <taxon>Alphaproteobacteria</taxon>
        <taxon>Hyphomicrobiales</taxon>
        <taxon>Phyllobacteriaceae</taxon>
        <taxon>Chelativorans</taxon>
    </lineage>
</organism>
<comment type="caution">
    <text evidence="11">The sequence shown here is derived from an EMBL/GenBank/DDBJ whole genome shotgun (WGS) entry which is preliminary data.</text>
</comment>
<feature type="domain" description="ABC transporter" evidence="9">
    <location>
        <begin position="351"/>
        <end position="587"/>
    </location>
</feature>
<evidence type="ECO:0000256" key="7">
    <source>
        <dbReference type="ARBA" id="ARBA00023136"/>
    </source>
</evidence>
<gene>
    <name evidence="11" type="ORF">ACFSMZ_07620</name>
</gene>
<dbReference type="InterPro" id="IPR027417">
    <property type="entry name" value="P-loop_NTPase"/>
</dbReference>
<protein>
    <submittedName>
        <fullName evidence="11">ABC transporter transmembrane domain-containing protein</fullName>
    </submittedName>
</protein>
<keyword evidence="6 8" id="KW-1133">Transmembrane helix</keyword>
<dbReference type="InterPro" id="IPR017871">
    <property type="entry name" value="ABC_transporter-like_CS"/>
</dbReference>
<dbReference type="InterPro" id="IPR036640">
    <property type="entry name" value="ABC1_TM_sf"/>
</dbReference>
<evidence type="ECO:0000256" key="8">
    <source>
        <dbReference type="SAM" id="Phobius"/>
    </source>
</evidence>
<dbReference type="EMBL" id="JBHUIR010000021">
    <property type="protein sequence ID" value="MFD2259633.1"/>
    <property type="molecule type" value="Genomic_DNA"/>
</dbReference>
<feature type="transmembrane region" description="Helical" evidence="8">
    <location>
        <begin position="32"/>
        <end position="53"/>
    </location>
</feature>
<evidence type="ECO:0000313" key="12">
    <source>
        <dbReference type="Proteomes" id="UP001597373"/>
    </source>
</evidence>
<keyword evidence="5" id="KW-0067">ATP-binding</keyword>
<feature type="transmembrane region" description="Helical" evidence="8">
    <location>
        <begin position="255"/>
        <end position="277"/>
    </location>
</feature>
<sequence>MTENARGARPGNRRSLTPLRGLVPYLSRYRGLVAGAFVFLLLSSAATLVLPIAVRQMIDHGFSSDDGAAIQGYFLILILVGFVLALASAMRYFFVITLGERVVADLRRDVFDHLTRLSPSFFDGVHSGEIVSRLTADATQIKSALGATASIALRNTIMGLGALGMMVFTSPRLSLLALLSFPLVVLPIIVFGRTVRNRSRWAQDALAGAMAMAGEQIGAIRLLQAFVNEDRASRSFTEAVNAAFRAARKSITSRSILTFFAILAVFTSVVVVLWVGSQDVLSGKMTGGTLGQFLLYAVLAASSLGALSEVWGELQQAAGAAERMSELLAERPIITAPAQPRSLPSPVRGEVEFRNVTFCYPSRPDTLALRNLSFRVAPGETVAIVGPSGAGKSTIFSLLLRFYDPVSGSVLVDGVEIDRLDPKELRSSIAIVPQESVIFADTAANNIAFGRPDASRAEIEKAARAALAHDFIMALPEGYDTQLGERGVTLSGGQRQRLSIARAILRNAPILLLDEATSALDAESETLVQQALNHSMEGRTTIIIAHRLATVLKADRILVMEDGMVVEEGTHHELVRLGGVYSRLASLQFDVGPEILSGAAE</sequence>
<dbReference type="PROSITE" id="PS50929">
    <property type="entry name" value="ABC_TM1F"/>
    <property type="match status" value="1"/>
</dbReference>
<dbReference type="InterPro" id="IPR011527">
    <property type="entry name" value="ABC1_TM_dom"/>
</dbReference>
<keyword evidence="7 8" id="KW-0472">Membrane</keyword>
<dbReference type="PROSITE" id="PS00211">
    <property type="entry name" value="ABC_TRANSPORTER_1"/>
    <property type="match status" value="1"/>
</dbReference>
<dbReference type="CDD" id="cd18575">
    <property type="entry name" value="ABC_6TM_bac_exporter_ABCB8_10_like"/>
    <property type="match status" value="1"/>
</dbReference>
<dbReference type="NCBIfam" id="TIGR02204">
    <property type="entry name" value="MsbA_rel"/>
    <property type="match status" value="1"/>
</dbReference>
<evidence type="ECO:0000313" key="11">
    <source>
        <dbReference type="EMBL" id="MFD2259633.1"/>
    </source>
</evidence>
<evidence type="ECO:0000256" key="2">
    <source>
        <dbReference type="ARBA" id="ARBA00005417"/>
    </source>
</evidence>
<dbReference type="Pfam" id="PF00664">
    <property type="entry name" value="ABC_membrane"/>
    <property type="match status" value="1"/>
</dbReference>
<keyword evidence="4" id="KW-0547">Nucleotide-binding</keyword>
<dbReference type="Proteomes" id="UP001597373">
    <property type="component" value="Unassembled WGS sequence"/>
</dbReference>
<reference evidence="12" key="1">
    <citation type="journal article" date="2019" name="Int. J. Syst. Evol. Microbiol.">
        <title>The Global Catalogue of Microorganisms (GCM) 10K type strain sequencing project: providing services to taxonomists for standard genome sequencing and annotation.</title>
        <authorList>
            <consortium name="The Broad Institute Genomics Platform"/>
            <consortium name="The Broad Institute Genome Sequencing Center for Infectious Disease"/>
            <person name="Wu L."/>
            <person name="Ma J."/>
        </authorList>
    </citation>
    <scope>NUCLEOTIDE SEQUENCE [LARGE SCALE GENOMIC DNA]</scope>
    <source>
        <strain evidence="12">KCTC 23707</strain>
    </source>
</reference>
<dbReference type="Pfam" id="PF00005">
    <property type="entry name" value="ABC_tran"/>
    <property type="match status" value="1"/>
</dbReference>
<dbReference type="InterPro" id="IPR039421">
    <property type="entry name" value="Type_1_exporter"/>
</dbReference>
<feature type="transmembrane region" description="Helical" evidence="8">
    <location>
        <begin position="73"/>
        <end position="98"/>
    </location>
</feature>
<dbReference type="PANTHER" id="PTHR43394:SF1">
    <property type="entry name" value="ATP-BINDING CASSETTE SUB-FAMILY B MEMBER 10, MITOCHONDRIAL"/>
    <property type="match status" value="1"/>
</dbReference>
<evidence type="ECO:0000256" key="3">
    <source>
        <dbReference type="ARBA" id="ARBA00022692"/>
    </source>
</evidence>
<keyword evidence="12" id="KW-1185">Reference proteome</keyword>
<dbReference type="RefSeq" id="WP_345098956.1">
    <property type="nucleotide sequence ID" value="NZ_BAABGS010000020.1"/>
</dbReference>
<proteinExistence type="inferred from homology"/>
<feature type="transmembrane region" description="Helical" evidence="8">
    <location>
        <begin position="151"/>
        <end position="168"/>
    </location>
</feature>
<comment type="similarity">
    <text evidence="2">Belongs to the ABC transporter superfamily.</text>
</comment>
<feature type="transmembrane region" description="Helical" evidence="8">
    <location>
        <begin position="174"/>
        <end position="192"/>
    </location>
</feature>
<dbReference type="Gene3D" id="1.20.1560.10">
    <property type="entry name" value="ABC transporter type 1, transmembrane domain"/>
    <property type="match status" value="1"/>
</dbReference>
<accession>A0ABW5DEU1</accession>
<comment type="subcellular location">
    <subcellularLocation>
        <location evidence="1">Cell membrane</location>
        <topology evidence="1">Multi-pass membrane protein</topology>
    </subcellularLocation>
</comment>